<keyword evidence="7" id="KW-1185">Reference proteome</keyword>
<dbReference type="Pfam" id="PF00013">
    <property type="entry name" value="KH_1"/>
    <property type="match status" value="2"/>
</dbReference>
<dbReference type="PROSITE" id="PS50084">
    <property type="entry name" value="KH_TYPE_1"/>
    <property type="match status" value="2"/>
</dbReference>
<proteinExistence type="predicted"/>
<protein>
    <recommendedName>
        <fullName evidence="4">K Homology domain-containing protein</fullName>
    </recommendedName>
</protein>
<dbReference type="Proteomes" id="UP001152797">
    <property type="component" value="Unassembled WGS sequence"/>
</dbReference>
<dbReference type="PANTHER" id="PTHR10288">
    <property type="entry name" value="KH DOMAIN CONTAINING RNA BINDING PROTEIN"/>
    <property type="match status" value="1"/>
</dbReference>
<evidence type="ECO:0000313" key="6">
    <source>
        <dbReference type="EMBL" id="CAL4806654.1"/>
    </source>
</evidence>
<dbReference type="EMBL" id="CAMXCT020006744">
    <property type="protein sequence ID" value="CAL1172717.1"/>
    <property type="molecule type" value="Genomic_DNA"/>
</dbReference>
<dbReference type="OrthoDB" id="481175at2759"/>
<evidence type="ECO:0000256" key="3">
    <source>
        <dbReference type="SAM" id="MobiDB-lite"/>
    </source>
</evidence>
<reference evidence="5" key="1">
    <citation type="submission" date="2022-10" db="EMBL/GenBank/DDBJ databases">
        <authorList>
            <person name="Chen Y."/>
            <person name="Dougan E. K."/>
            <person name="Chan C."/>
            <person name="Rhodes N."/>
            <person name="Thang M."/>
        </authorList>
    </citation>
    <scope>NUCLEOTIDE SEQUENCE</scope>
</reference>
<evidence type="ECO:0000313" key="5">
    <source>
        <dbReference type="EMBL" id="CAI4019342.1"/>
    </source>
</evidence>
<dbReference type="Gene3D" id="3.30.1370.10">
    <property type="entry name" value="K Homology domain, type 1"/>
    <property type="match status" value="2"/>
</dbReference>
<comment type="caution">
    <text evidence="5">The sequence shown here is derived from an EMBL/GenBank/DDBJ whole genome shotgun (WGS) entry which is preliminary data.</text>
</comment>
<dbReference type="EMBL" id="CAMXCT010006744">
    <property type="protein sequence ID" value="CAI4019342.1"/>
    <property type="molecule type" value="Genomic_DNA"/>
</dbReference>
<dbReference type="EMBL" id="CAMXCT030006744">
    <property type="protein sequence ID" value="CAL4806654.1"/>
    <property type="molecule type" value="Genomic_DNA"/>
</dbReference>
<dbReference type="InterPro" id="IPR004088">
    <property type="entry name" value="KH_dom_type_1"/>
</dbReference>
<dbReference type="SMART" id="SM00322">
    <property type="entry name" value="KH"/>
    <property type="match status" value="2"/>
</dbReference>
<dbReference type="GO" id="GO:0003723">
    <property type="term" value="F:RNA binding"/>
    <property type="evidence" value="ECO:0007669"/>
    <property type="project" value="UniProtKB-UniRule"/>
</dbReference>
<gene>
    <name evidence="5" type="ORF">C1SCF055_LOCUS43847</name>
</gene>
<evidence type="ECO:0000259" key="4">
    <source>
        <dbReference type="SMART" id="SM00322"/>
    </source>
</evidence>
<evidence type="ECO:0000313" key="7">
    <source>
        <dbReference type="Proteomes" id="UP001152797"/>
    </source>
</evidence>
<reference evidence="6 7" key="2">
    <citation type="submission" date="2024-05" db="EMBL/GenBank/DDBJ databases">
        <authorList>
            <person name="Chen Y."/>
            <person name="Shah S."/>
            <person name="Dougan E. K."/>
            <person name="Thang M."/>
            <person name="Chan C."/>
        </authorList>
    </citation>
    <scope>NUCLEOTIDE SEQUENCE [LARGE SCALE GENOMIC DNA]</scope>
</reference>
<feature type="domain" description="K Homology" evidence="4">
    <location>
        <begin position="106"/>
        <end position="175"/>
    </location>
</feature>
<dbReference type="SUPFAM" id="SSF54791">
    <property type="entry name" value="Eukaryotic type KH-domain (KH-domain type I)"/>
    <property type="match status" value="2"/>
</dbReference>
<dbReference type="CDD" id="cd00105">
    <property type="entry name" value="KH-I"/>
    <property type="match status" value="1"/>
</dbReference>
<feature type="domain" description="K Homology" evidence="4">
    <location>
        <begin position="180"/>
        <end position="291"/>
    </location>
</feature>
<feature type="region of interest" description="Disordered" evidence="3">
    <location>
        <begin position="1"/>
        <end position="42"/>
    </location>
</feature>
<dbReference type="InterPro" id="IPR004087">
    <property type="entry name" value="KH_dom"/>
</dbReference>
<keyword evidence="2" id="KW-0694">RNA-binding</keyword>
<accession>A0A9P1M3P8</accession>
<keyword evidence="1" id="KW-0677">Repeat</keyword>
<evidence type="ECO:0000256" key="1">
    <source>
        <dbReference type="ARBA" id="ARBA00022737"/>
    </source>
</evidence>
<dbReference type="InterPro" id="IPR036612">
    <property type="entry name" value="KH_dom_type_1_sf"/>
</dbReference>
<sequence length="531" mass="57698">MEAPPARQSKWDAPAPASGWDAMPPSQPQPPTSGWDAMPSQTAPSVDARAMGVGFFDASQAMQGAGDFGNVAFGEGQGCQGCQGFGWEQMAGGFASQPSQPASNLMSEVKVIQIPAKQKGGLIGKKGEAIARIRQATGSAIKIEHQDGDYLATVTISGNVDMAEQLINERLREQFHPRDEWAQKIIDVDPSIVGHIIGPGGANLRHIFDTTGCKIKFLQAMEVDPMALPGRQVACVRGPPDRLREGPPVAMAGEDQGASPEAKVKTKEPPAETMDDLAMETKRTALLDRLESQLKKGPSFTTRLLFAFNVSDDRKVQRAIDQEFTDWRKTTAGAQAVNGILIYTQSVALHLLEGPTEMLFNALALFHSVSAEVRKAPEVQPGTTPRPNEKGELPALLSGLRVLHFTELHGVSVVKSWCSLVHPGRPTGNQMPVEEANCHELVFSCYKKVLCLCLKVQKLLDGEADPDSSLNKTYKKAADELPSVDEVLVLVSRSSAEYFFTFPEFEKVFMAPFQLALHSELLWPMPPALSY</sequence>
<feature type="region of interest" description="Disordered" evidence="3">
    <location>
        <begin position="243"/>
        <end position="271"/>
    </location>
</feature>
<organism evidence="5">
    <name type="scientific">Cladocopium goreaui</name>
    <dbReference type="NCBI Taxonomy" id="2562237"/>
    <lineage>
        <taxon>Eukaryota</taxon>
        <taxon>Sar</taxon>
        <taxon>Alveolata</taxon>
        <taxon>Dinophyceae</taxon>
        <taxon>Suessiales</taxon>
        <taxon>Symbiodiniaceae</taxon>
        <taxon>Cladocopium</taxon>
    </lineage>
</organism>
<evidence type="ECO:0000256" key="2">
    <source>
        <dbReference type="PROSITE-ProRule" id="PRU00117"/>
    </source>
</evidence>
<dbReference type="AlphaFoldDB" id="A0A9P1M3P8"/>
<name>A0A9P1M3P8_9DINO</name>